<gene>
    <name evidence="1" type="ORF">LTRI10_LOCUS30466</name>
</gene>
<keyword evidence="2" id="KW-1185">Reference proteome</keyword>
<name>A0AAV2EVY7_9ROSI</name>
<dbReference type="AlphaFoldDB" id="A0AAV2EVY7"/>
<sequence>MKLCGDEILESCPWSLRERRFPSPTFDSPPHDLRFLSDSPGKGSIQGLCTGQARRHCFATAPVFPVTALNSASTTVPLATTA</sequence>
<evidence type="ECO:0000313" key="1">
    <source>
        <dbReference type="EMBL" id="CAL1389620.1"/>
    </source>
</evidence>
<dbReference type="Proteomes" id="UP001497516">
    <property type="component" value="Chromosome 5"/>
</dbReference>
<protein>
    <submittedName>
        <fullName evidence="1">Uncharacterized protein</fullName>
    </submittedName>
</protein>
<evidence type="ECO:0000313" key="2">
    <source>
        <dbReference type="Proteomes" id="UP001497516"/>
    </source>
</evidence>
<dbReference type="EMBL" id="OZ034818">
    <property type="protein sequence ID" value="CAL1389620.1"/>
    <property type="molecule type" value="Genomic_DNA"/>
</dbReference>
<reference evidence="1 2" key="1">
    <citation type="submission" date="2024-04" db="EMBL/GenBank/DDBJ databases">
        <authorList>
            <person name="Fracassetti M."/>
        </authorList>
    </citation>
    <scope>NUCLEOTIDE SEQUENCE [LARGE SCALE GENOMIC DNA]</scope>
</reference>
<organism evidence="1 2">
    <name type="scientific">Linum trigynum</name>
    <dbReference type="NCBI Taxonomy" id="586398"/>
    <lineage>
        <taxon>Eukaryota</taxon>
        <taxon>Viridiplantae</taxon>
        <taxon>Streptophyta</taxon>
        <taxon>Embryophyta</taxon>
        <taxon>Tracheophyta</taxon>
        <taxon>Spermatophyta</taxon>
        <taxon>Magnoliopsida</taxon>
        <taxon>eudicotyledons</taxon>
        <taxon>Gunneridae</taxon>
        <taxon>Pentapetalae</taxon>
        <taxon>rosids</taxon>
        <taxon>fabids</taxon>
        <taxon>Malpighiales</taxon>
        <taxon>Linaceae</taxon>
        <taxon>Linum</taxon>
    </lineage>
</organism>
<accession>A0AAV2EVY7</accession>
<proteinExistence type="predicted"/>